<dbReference type="GO" id="GO:0035438">
    <property type="term" value="F:cyclic-di-GMP binding"/>
    <property type="evidence" value="ECO:0007669"/>
    <property type="project" value="InterPro"/>
</dbReference>
<dbReference type="InterPro" id="IPR009875">
    <property type="entry name" value="PilZ_domain"/>
</dbReference>
<evidence type="ECO:0000259" key="1">
    <source>
        <dbReference type="Pfam" id="PF07238"/>
    </source>
</evidence>
<dbReference type="SUPFAM" id="SSF141371">
    <property type="entry name" value="PilZ domain-like"/>
    <property type="match status" value="1"/>
</dbReference>
<sequence>MSMANKREYFRIGLKIPLSAQLKIVGINNILVDTKYASICVTDISAGGLRVHSKLDLPLNIDLLLEFIFSLFHKDVKVLGTIVRKTNISSSMYEYGIRFSLDENQHTLLMGHLNLLSIRLRQSNIISSCSFCSEEEMREFYSTS</sequence>
<accession>A0A972GR57</accession>
<dbReference type="EMBL" id="WHOD01000070">
    <property type="protein sequence ID" value="NOU95329.1"/>
    <property type="molecule type" value="Genomic_DNA"/>
</dbReference>
<evidence type="ECO:0000313" key="3">
    <source>
        <dbReference type="Proteomes" id="UP000641588"/>
    </source>
</evidence>
<dbReference type="Pfam" id="PF07238">
    <property type="entry name" value="PilZ"/>
    <property type="match status" value="1"/>
</dbReference>
<reference evidence="2" key="1">
    <citation type="submission" date="2019-10" db="EMBL/GenBank/DDBJ databases">
        <title>Description of Paenibacillus glebae sp. nov.</title>
        <authorList>
            <person name="Carlier A."/>
            <person name="Qi S."/>
        </authorList>
    </citation>
    <scope>NUCLEOTIDE SEQUENCE</scope>
    <source>
        <strain evidence="2">LMG 31456</strain>
    </source>
</reference>
<dbReference type="AlphaFoldDB" id="A0A972GR57"/>
<organism evidence="2 3">
    <name type="scientific">Paenibacillus foliorum</name>
    <dbReference type="NCBI Taxonomy" id="2654974"/>
    <lineage>
        <taxon>Bacteria</taxon>
        <taxon>Bacillati</taxon>
        <taxon>Bacillota</taxon>
        <taxon>Bacilli</taxon>
        <taxon>Bacillales</taxon>
        <taxon>Paenibacillaceae</taxon>
        <taxon>Paenibacillus</taxon>
    </lineage>
</organism>
<keyword evidence="3" id="KW-1185">Reference proteome</keyword>
<protein>
    <submittedName>
        <fullName evidence="2">PilZ domain-containing protein</fullName>
    </submittedName>
</protein>
<proteinExistence type="predicted"/>
<dbReference type="Gene3D" id="2.40.10.220">
    <property type="entry name" value="predicted glycosyltransferase like domains"/>
    <property type="match status" value="1"/>
</dbReference>
<feature type="domain" description="PilZ" evidence="1">
    <location>
        <begin position="5"/>
        <end position="109"/>
    </location>
</feature>
<gene>
    <name evidence="2" type="ORF">GC093_19165</name>
</gene>
<comment type="caution">
    <text evidence="2">The sequence shown here is derived from an EMBL/GenBank/DDBJ whole genome shotgun (WGS) entry which is preliminary data.</text>
</comment>
<evidence type="ECO:0000313" key="2">
    <source>
        <dbReference type="EMBL" id="NOU95329.1"/>
    </source>
</evidence>
<name>A0A972GR57_9BACL</name>
<dbReference type="Proteomes" id="UP000641588">
    <property type="component" value="Unassembled WGS sequence"/>
</dbReference>